<evidence type="ECO:0000256" key="1">
    <source>
        <dbReference type="SAM" id="Phobius"/>
    </source>
</evidence>
<keyword evidence="1" id="KW-1133">Transmembrane helix</keyword>
<name>A0AA86I697_PRIMG</name>
<evidence type="ECO:0000313" key="2">
    <source>
        <dbReference type="EMBL" id="AXI32720.1"/>
    </source>
</evidence>
<dbReference type="AlphaFoldDB" id="A0AA86I697"/>
<protein>
    <recommendedName>
        <fullName evidence="4">CXXC-20-CXXC protein</fullName>
    </recommendedName>
</protein>
<accession>A0AA86I697</accession>
<dbReference type="EMBL" id="CP022674">
    <property type="protein sequence ID" value="AXI32720.1"/>
    <property type="molecule type" value="Genomic_DNA"/>
</dbReference>
<reference evidence="2 3" key="1">
    <citation type="submission" date="2017-07" db="EMBL/GenBank/DDBJ databases">
        <title>Isolation and development of strain Bacillus megaterium SR7 for enhanced growth and metabolite production under supercritical carbon dioxide.</title>
        <authorList>
            <person name="Freedman A.J.E."/>
            <person name="Peet K.C."/>
            <person name="Boock J.T."/>
            <person name="Penn K."/>
            <person name="Prather K.L.J."/>
            <person name="Thompson J.R."/>
        </authorList>
    </citation>
    <scope>NUCLEOTIDE SEQUENCE [LARGE SCALE GENOMIC DNA]</scope>
    <source>
        <strain evidence="2 3">SR7</strain>
    </source>
</reference>
<dbReference type="Proteomes" id="UP000253834">
    <property type="component" value="Chromosome"/>
</dbReference>
<sequence length="78" mass="8840">MACCNHCNYRWNAKNVWLLGFSKKGKNCPKCSTRQFVSFKGTGSLIGLGYLSGIIAILFIVFFPFLVKLTDKEEATWQ</sequence>
<proteinExistence type="predicted"/>
<feature type="transmembrane region" description="Helical" evidence="1">
    <location>
        <begin position="45"/>
        <end position="67"/>
    </location>
</feature>
<keyword evidence="1" id="KW-0472">Membrane</keyword>
<evidence type="ECO:0008006" key="4">
    <source>
        <dbReference type="Google" id="ProtNLM"/>
    </source>
</evidence>
<evidence type="ECO:0000313" key="3">
    <source>
        <dbReference type="Proteomes" id="UP000253834"/>
    </source>
</evidence>
<organism evidence="2 3">
    <name type="scientific">Priestia megaterium</name>
    <name type="common">Bacillus megaterium</name>
    <dbReference type="NCBI Taxonomy" id="1404"/>
    <lineage>
        <taxon>Bacteria</taxon>
        <taxon>Bacillati</taxon>
        <taxon>Bacillota</taxon>
        <taxon>Bacilli</taxon>
        <taxon>Bacillales</taxon>
        <taxon>Bacillaceae</taxon>
        <taxon>Priestia</taxon>
    </lineage>
</organism>
<keyword evidence="1" id="KW-0812">Transmembrane</keyword>
<gene>
    <name evidence="2" type="ORF">CIB87_06435</name>
</gene>